<evidence type="ECO:0000313" key="2">
    <source>
        <dbReference type="EMBL" id="KAA8904309.1"/>
    </source>
</evidence>
<evidence type="ECO:0000256" key="1">
    <source>
        <dbReference type="SAM" id="MobiDB-lite"/>
    </source>
</evidence>
<dbReference type="Proteomes" id="UP000761534">
    <property type="component" value="Unassembled WGS sequence"/>
</dbReference>
<accession>A0A642US70</accession>
<protein>
    <submittedName>
        <fullName evidence="2">Uncharacterized protein</fullName>
    </submittedName>
</protein>
<gene>
    <name evidence="2" type="ORF">TRICI_005535</name>
</gene>
<reference evidence="2" key="1">
    <citation type="journal article" date="2019" name="G3 (Bethesda)">
        <title>Genome Assemblies of Two Rare Opportunistic Yeast Pathogens: Diutina rugosa (syn. Candida rugosa) and Trichomonascus ciferrii (syn. Candida ciferrii).</title>
        <authorList>
            <person name="Mixao V."/>
            <person name="Saus E."/>
            <person name="Hansen A.P."/>
            <person name="Lass-Florl C."/>
            <person name="Gabaldon T."/>
        </authorList>
    </citation>
    <scope>NUCLEOTIDE SEQUENCE</scope>
    <source>
        <strain evidence="2">CBS 4856</strain>
    </source>
</reference>
<dbReference type="AlphaFoldDB" id="A0A642US70"/>
<dbReference type="VEuPathDB" id="FungiDB:TRICI_005535"/>
<proteinExistence type="predicted"/>
<name>A0A642US70_9ASCO</name>
<sequence length="141" mass="16303">MKRKLENITKETWITLLNRLFPEPGSVVSLRTFNLSHVGLVINSSKDELWNKPGWSMRSCREMTLSLMYIFTITLVMLRPLKKKKTSDVDDDDEKEEEKMSNSVMTPSSKPSVLYDGPLIFKIGGRRNTTNVVTSRNFFRL</sequence>
<keyword evidence="3" id="KW-1185">Reference proteome</keyword>
<dbReference type="EMBL" id="SWFS01000431">
    <property type="protein sequence ID" value="KAA8904309.1"/>
    <property type="molecule type" value="Genomic_DNA"/>
</dbReference>
<organism evidence="2 3">
    <name type="scientific">Trichomonascus ciferrii</name>
    <dbReference type="NCBI Taxonomy" id="44093"/>
    <lineage>
        <taxon>Eukaryota</taxon>
        <taxon>Fungi</taxon>
        <taxon>Dikarya</taxon>
        <taxon>Ascomycota</taxon>
        <taxon>Saccharomycotina</taxon>
        <taxon>Dipodascomycetes</taxon>
        <taxon>Dipodascales</taxon>
        <taxon>Trichomonascaceae</taxon>
        <taxon>Trichomonascus</taxon>
        <taxon>Trichomonascus ciferrii complex</taxon>
    </lineage>
</organism>
<evidence type="ECO:0000313" key="3">
    <source>
        <dbReference type="Proteomes" id="UP000761534"/>
    </source>
</evidence>
<feature type="region of interest" description="Disordered" evidence="1">
    <location>
        <begin position="83"/>
        <end position="109"/>
    </location>
</feature>
<comment type="caution">
    <text evidence="2">The sequence shown here is derived from an EMBL/GenBank/DDBJ whole genome shotgun (WGS) entry which is preliminary data.</text>
</comment>